<gene>
    <name evidence="6" type="ORF">GKIL_1391</name>
</gene>
<dbReference type="Gene3D" id="3.40.50.620">
    <property type="entry name" value="HUPs"/>
    <property type="match status" value="1"/>
</dbReference>
<dbReference type="SMR" id="U5QF89"/>
<dbReference type="Pfam" id="PF00875">
    <property type="entry name" value="DNA_photolyase"/>
    <property type="match status" value="1"/>
</dbReference>
<feature type="domain" description="Photolyase/cryptochrome alpha/beta" evidence="5">
    <location>
        <begin position="2"/>
        <end position="131"/>
    </location>
</feature>
<feature type="binding site" evidence="3">
    <location>
        <begin position="285"/>
        <end position="292"/>
    </location>
    <ligand>
        <name>FAD</name>
        <dbReference type="ChEBI" id="CHEBI:57692"/>
    </ligand>
</feature>
<dbReference type="OrthoDB" id="9772484at2"/>
<keyword evidence="7" id="KW-1185">Reference proteome</keyword>
<dbReference type="InterPro" id="IPR005101">
    <property type="entry name" value="Cryptochr/Photolyase_FAD-bd"/>
</dbReference>
<dbReference type="STRING" id="1183438.GKIL_1391"/>
<dbReference type="InterPro" id="IPR006050">
    <property type="entry name" value="DNA_photolyase_N"/>
</dbReference>
<protein>
    <submittedName>
        <fullName evidence="6">Deoxyribodipyrimidine photo-lyase</fullName>
    </submittedName>
</protein>
<evidence type="ECO:0000313" key="7">
    <source>
        <dbReference type="Proteomes" id="UP000017396"/>
    </source>
</evidence>
<reference evidence="6 7" key="1">
    <citation type="journal article" date="2013" name="PLoS ONE">
        <title>Cultivation and Complete Genome Sequencing of Gloeobacter kilaueensis sp. nov., from a Lava Cave in Kilauea Caldera, Hawai'i.</title>
        <authorList>
            <person name="Saw J.H."/>
            <person name="Schatz M."/>
            <person name="Brown M.V."/>
            <person name="Kunkel D.D."/>
            <person name="Foster J.S."/>
            <person name="Shick H."/>
            <person name="Christensen S."/>
            <person name="Hou S."/>
            <person name="Wan X."/>
            <person name="Donachie S.P."/>
        </authorList>
    </citation>
    <scope>NUCLEOTIDE SEQUENCE [LARGE SCALE GENOMIC DNA]</scope>
    <source>
        <strain evidence="7">JS</strain>
    </source>
</reference>
<evidence type="ECO:0000256" key="2">
    <source>
        <dbReference type="ARBA" id="ARBA00022827"/>
    </source>
</evidence>
<dbReference type="Gene3D" id="1.10.579.10">
    <property type="entry name" value="DNA Cyclobutane Dipyrimidine Photolyase, subunit A, domain 3"/>
    <property type="match status" value="1"/>
</dbReference>
<dbReference type="PANTHER" id="PTHR11455:SF9">
    <property type="entry name" value="CRYPTOCHROME CIRCADIAN CLOCK 5 ISOFORM X1"/>
    <property type="match status" value="1"/>
</dbReference>
<evidence type="ECO:0000256" key="3">
    <source>
        <dbReference type="PIRSR" id="PIRSR602081-1"/>
    </source>
</evidence>
<feature type="binding site" evidence="3">
    <location>
        <begin position="383"/>
        <end position="385"/>
    </location>
    <ligand>
        <name>FAD</name>
        <dbReference type="ChEBI" id="CHEBI:57692"/>
    </ligand>
</feature>
<dbReference type="SUPFAM" id="SSF52425">
    <property type="entry name" value="Cryptochrome/photolyase, N-terminal domain"/>
    <property type="match status" value="1"/>
</dbReference>
<dbReference type="PANTHER" id="PTHR11455">
    <property type="entry name" value="CRYPTOCHROME"/>
    <property type="match status" value="1"/>
</dbReference>
<feature type="site" description="Electron transfer via tryptophanyl radical" evidence="4">
    <location>
        <position position="370"/>
    </location>
</feature>
<dbReference type="Proteomes" id="UP000017396">
    <property type="component" value="Chromosome"/>
</dbReference>
<evidence type="ECO:0000256" key="4">
    <source>
        <dbReference type="PIRSR" id="PIRSR602081-2"/>
    </source>
</evidence>
<dbReference type="GO" id="GO:0003677">
    <property type="term" value="F:DNA binding"/>
    <property type="evidence" value="ECO:0007669"/>
    <property type="project" value="TreeGrafter"/>
</dbReference>
<dbReference type="eggNOG" id="COG0415">
    <property type="taxonomic scope" value="Bacteria"/>
</dbReference>
<name>U5QF89_GLOK1</name>
<evidence type="ECO:0000313" key="6">
    <source>
        <dbReference type="EMBL" id="AGY57637.1"/>
    </source>
</evidence>
<proteinExistence type="predicted"/>
<dbReference type="InterPro" id="IPR002081">
    <property type="entry name" value="Cryptochrome/DNA_photolyase_1"/>
</dbReference>
<dbReference type="InterPro" id="IPR036134">
    <property type="entry name" value="Crypto/Photolyase_FAD-like_sf"/>
</dbReference>
<comment type="cofactor">
    <cofactor evidence="3">
        <name>FAD</name>
        <dbReference type="ChEBI" id="CHEBI:57692"/>
    </cofactor>
    <text evidence="3">Binds 1 FAD per subunit.</text>
</comment>
<keyword evidence="2 3" id="KW-0274">FAD</keyword>
<dbReference type="GO" id="GO:0003904">
    <property type="term" value="F:deoxyribodipyrimidine photo-lyase activity"/>
    <property type="evidence" value="ECO:0007669"/>
    <property type="project" value="TreeGrafter"/>
</dbReference>
<feature type="site" description="Electron transfer via tryptophanyl radical" evidence="4">
    <location>
        <position position="316"/>
    </location>
</feature>
<organism evidence="6 7">
    <name type="scientific">Gloeobacter kilaueensis (strain ATCC BAA-2537 / CCAP 1431/1 / ULC 316 / JS1)</name>
    <dbReference type="NCBI Taxonomy" id="1183438"/>
    <lineage>
        <taxon>Bacteria</taxon>
        <taxon>Bacillati</taxon>
        <taxon>Cyanobacteriota</taxon>
        <taxon>Cyanophyceae</taxon>
        <taxon>Gloeobacterales</taxon>
        <taxon>Gloeobacteraceae</taxon>
        <taxon>Gloeobacter</taxon>
    </lineage>
</organism>
<evidence type="ECO:0000256" key="1">
    <source>
        <dbReference type="ARBA" id="ARBA00022630"/>
    </source>
</evidence>
<dbReference type="InterPro" id="IPR036155">
    <property type="entry name" value="Crypto/Photolyase_N_sf"/>
</dbReference>
<dbReference type="PROSITE" id="PS51645">
    <property type="entry name" value="PHR_CRY_ALPHA_BETA"/>
    <property type="match status" value="1"/>
</dbReference>
<sequence length="493" mass="56084">MTHTLLWFRKGLRLHDNPALQMAIQKATRLMPVFVLDPHFIDPDRVGINRMAFLLESLVDLDRRLRTLGSRLLVLRGQPEEVLAHAFSTWQVGRLCFERDTEPYARNRDERLRSLAQKCGIEVVSPTGHTLFDPDAVLKAGGGRAPLTYSAFLRVISRLGTPAQPQPTPAHLPPPIAEICESPDYAIPTLTELGYTDLEAVNHRYPGGETAGLERLGDYLADRARVAHFAKPDTDPTAFDPPATTVLGAHLKFGCLSARTFYYEVQAIYRQARSHTEPPVSLLAQILWREFFYVLGYATPNYDRMAGNPICRQIAWDDNPAYLAAWSEGRTGYPWIDAAMHQLEREGWLHHLSRHAVACFLTRGDLWLSWEAGQAVFERLLVDQDWSLNASNWMWLSASAFFHAYHRVYSPISFAKKYDPAGRFVRHYLPALERYPDAFIYEPWKAPLSVQREAGCIVGRDYPEPIVDHTEARTRNIERMRMAFTADPSTLPT</sequence>
<dbReference type="GO" id="GO:0071949">
    <property type="term" value="F:FAD binding"/>
    <property type="evidence" value="ECO:0007669"/>
    <property type="project" value="TreeGrafter"/>
</dbReference>
<feature type="site" description="Electron transfer via tryptophanyl radical" evidence="4">
    <location>
        <position position="393"/>
    </location>
</feature>
<dbReference type="HOGENOM" id="CLU_010348_3_4_3"/>
<dbReference type="KEGG" id="glj:GKIL_1391"/>
<dbReference type="RefSeq" id="WP_023172734.1">
    <property type="nucleotide sequence ID" value="NC_022600.1"/>
</dbReference>
<dbReference type="AlphaFoldDB" id="U5QF89"/>
<evidence type="ECO:0000259" key="5">
    <source>
        <dbReference type="PROSITE" id="PS51645"/>
    </source>
</evidence>
<dbReference type="SUPFAM" id="SSF48173">
    <property type="entry name" value="Cryptochrome/photolyase FAD-binding domain"/>
    <property type="match status" value="1"/>
</dbReference>
<keyword evidence="6" id="KW-0456">Lyase</keyword>
<accession>U5QF89</accession>
<dbReference type="Pfam" id="PF03441">
    <property type="entry name" value="FAD_binding_7"/>
    <property type="match status" value="1"/>
</dbReference>
<keyword evidence="1 3" id="KW-0285">Flavoprotein</keyword>
<dbReference type="InterPro" id="IPR014729">
    <property type="entry name" value="Rossmann-like_a/b/a_fold"/>
</dbReference>
<dbReference type="Gene3D" id="1.25.40.80">
    <property type="match status" value="1"/>
</dbReference>
<dbReference type="EMBL" id="CP003587">
    <property type="protein sequence ID" value="AGY57637.1"/>
    <property type="molecule type" value="Genomic_DNA"/>
</dbReference>